<dbReference type="Pfam" id="PF03447">
    <property type="entry name" value="NAD_binding_3"/>
    <property type="match status" value="1"/>
</dbReference>
<evidence type="ECO:0000256" key="7">
    <source>
        <dbReference type="ARBA" id="ARBA00022697"/>
    </source>
</evidence>
<dbReference type="Gene3D" id="3.40.50.720">
    <property type="entry name" value="NAD(P)-binding Rossmann-like Domain"/>
    <property type="match status" value="1"/>
</dbReference>
<feature type="binding site" evidence="12">
    <location>
        <begin position="24"/>
        <end position="31"/>
    </location>
    <ligand>
        <name>NADP(+)</name>
        <dbReference type="ChEBI" id="CHEBI:58349"/>
    </ligand>
</feature>
<dbReference type="InterPro" id="IPR005106">
    <property type="entry name" value="Asp/hSer_DH_NAD-bd"/>
</dbReference>
<evidence type="ECO:0000256" key="1">
    <source>
        <dbReference type="ARBA" id="ARBA00005056"/>
    </source>
</evidence>
<dbReference type="SUPFAM" id="SSF55347">
    <property type="entry name" value="Glyceraldehyde-3-phosphate dehydrogenase-like, C-terminal domain"/>
    <property type="match status" value="1"/>
</dbReference>
<dbReference type="NCBIfam" id="NF004976">
    <property type="entry name" value="PRK06349.1"/>
    <property type="match status" value="1"/>
</dbReference>
<dbReference type="Pfam" id="PF01842">
    <property type="entry name" value="ACT"/>
    <property type="match status" value="1"/>
</dbReference>
<dbReference type="InterPro" id="IPR001342">
    <property type="entry name" value="HDH_cat"/>
</dbReference>
<evidence type="ECO:0000313" key="15">
    <source>
        <dbReference type="EMBL" id="MBB3956432.1"/>
    </source>
</evidence>
<dbReference type="PANTHER" id="PTHR43331:SF1">
    <property type="entry name" value="HOMOSERINE DEHYDROGENASE"/>
    <property type="match status" value="1"/>
</dbReference>
<evidence type="ECO:0000259" key="14">
    <source>
        <dbReference type="PROSITE" id="PS51671"/>
    </source>
</evidence>
<evidence type="ECO:0000256" key="5">
    <source>
        <dbReference type="ARBA" id="ARBA00013376"/>
    </source>
</evidence>
<reference evidence="15 16" key="1">
    <citation type="submission" date="2020-08" db="EMBL/GenBank/DDBJ databases">
        <title>Genomic Encyclopedia of Type Strains, Phase IV (KMG-IV): sequencing the most valuable type-strain genomes for metagenomic binning, comparative biology and taxonomic classification.</title>
        <authorList>
            <person name="Goeker M."/>
        </authorList>
    </citation>
    <scope>NUCLEOTIDE SEQUENCE [LARGE SCALE GENOMIC DNA]</scope>
    <source>
        <strain evidence="15 16">DSM 27057</strain>
    </source>
</reference>
<accession>A0A7W6CIF1</accession>
<feature type="binding site" evidence="12">
    <location>
        <position position="121"/>
    </location>
    <ligand>
        <name>NADPH</name>
        <dbReference type="ChEBI" id="CHEBI:57783"/>
    </ligand>
</feature>
<dbReference type="GO" id="GO:0009086">
    <property type="term" value="P:methionine biosynthetic process"/>
    <property type="evidence" value="ECO:0007669"/>
    <property type="project" value="UniProtKB-KW"/>
</dbReference>
<evidence type="ECO:0000313" key="16">
    <source>
        <dbReference type="Proteomes" id="UP000548867"/>
    </source>
</evidence>
<comment type="pathway">
    <text evidence="1">Amino-acid biosynthesis; L-threonine biosynthesis; L-threonine from L-aspartate: step 3/5.</text>
</comment>
<keyword evidence="8 12" id="KW-0521">NADP</keyword>
<evidence type="ECO:0000256" key="10">
    <source>
        <dbReference type="ARBA" id="ARBA00023167"/>
    </source>
</evidence>
<dbReference type="RefSeq" id="WP_172339647.1">
    <property type="nucleotide sequence ID" value="NZ_JACIDX010000013.1"/>
</dbReference>
<evidence type="ECO:0000256" key="13">
    <source>
        <dbReference type="RuleBase" id="RU004171"/>
    </source>
</evidence>
<keyword evidence="7" id="KW-0791">Threonine biosynthesis</keyword>
<dbReference type="PROSITE" id="PS01042">
    <property type="entry name" value="HOMOSER_DHGENASE"/>
    <property type="match status" value="1"/>
</dbReference>
<dbReference type="GO" id="GO:0050661">
    <property type="term" value="F:NADP binding"/>
    <property type="evidence" value="ECO:0007669"/>
    <property type="project" value="InterPro"/>
</dbReference>
<dbReference type="Proteomes" id="UP000548867">
    <property type="component" value="Unassembled WGS sequence"/>
</dbReference>
<comment type="similarity">
    <text evidence="3 13">Belongs to the homoserine dehydrogenase family.</text>
</comment>
<dbReference type="PANTHER" id="PTHR43331">
    <property type="entry name" value="HOMOSERINE DEHYDROGENASE"/>
    <property type="match status" value="1"/>
</dbReference>
<evidence type="ECO:0000256" key="8">
    <source>
        <dbReference type="ARBA" id="ARBA00022857"/>
    </source>
</evidence>
<dbReference type="InterPro" id="IPR036291">
    <property type="entry name" value="NAD(P)-bd_dom_sf"/>
</dbReference>
<gene>
    <name evidence="15" type="ORF">GGR38_003395</name>
</gene>
<dbReference type="AlphaFoldDB" id="A0A7W6CIF1"/>
<feature type="binding site" evidence="12">
    <location>
        <position position="206"/>
    </location>
    <ligand>
        <name>L-homoserine</name>
        <dbReference type="ChEBI" id="CHEBI:57476"/>
    </ligand>
</feature>
<dbReference type="Gene3D" id="3.30.70.260">
    <property type="match status" value="1"/>
</dbReference>
<feature type="active site" description="Proton donor" evidence="11">
    <location>
        <position position="221"/>
    </location>
</feature>
<dbReference type="InterPro" id="IPR016204">
    <property type="entry name" value="HDH"/>
</dbReference>
<dbReference type="UniPathway" id="UPA00050">
    <property type="reaction ID" value="UER00063"/>
</dbReference>
<dbReference type="Gene3D" id="3.30.360.10">
    <property type="entry name" value="Dihydrodipicolinate Reductase, domain 2"/>
    <property type="match status" value="1"/>
</dbReference>
<sequence length="455" mass="46817">MTDTADNAALSPQSGKPPLRIALAGLGTVGAGVIRLVEANADLIARRAGRPIKVSAVSARDRGKDRGVDLSPYAWEDDMTAMAARDDVDVVVELVGGSDGPALVLARNAIRHGKALVTANKAMIAHHGMALAKEAEAQGVAMRFEAAVAGGIPVIKGLREGAAANRVERLYGILNGTCNYILSTMEDTGRDFAEVLSEAQAKGYAEADPTFDIEGIDAAHKLSILSAIAFGAKIDFGSVDTQGISRILAADIAQADSLGYCIRLIGTAEADAGPDGTPGLFQRVAPHLVPFDNLLAHVDGPTNAVVVEGNFSGRLLFQGAGAGDGPTASAVVADLIDIARGMDTGFEADMAFSIPVDGLEDMAPAPAGHRLGRAYIRFLVADRPGVLAEITAAMRDAGVSIESLIQKGQASKDGAVIVAIVTHEVPEAAVAKALTLLEGSPSLVGQPLVMQILGA</sequence>
<name>A0A7W6CIF1_9SPHN</name>
<proteinExistence type="inferred from homology"/>
<dbReference type="UniPathway" id="UPA00051">
    <property type="reaction ID" value="UER00465"/>
</dbReference>
<dbReference type="PROSITE" id="PS51671">
    <property type="entry name" value="ACT"/>
    <property type="match status" value="1"/>
</dbReference>
<dbReference type="GO" id="GO:0009088">
    <property type="term" value="P:threonine biosynthetic process"/>
    <property type="evidence" value="ECO:0007669"/>
    <property type="project" value="UniProtKB-UniPathway"/>
</dbReference>
<dbReference type="InterPro" id="IPR019811">
    <property type="entry name" value="HDH_CS"/>
</dbReference>
<dbReference type="FunFam" id="3.30.360.10:FF:000005">
    <property type="entry name" value="Homoserine dehydrogenase"/>
    <property type="match status" value="1"/>
</dbReference>
<dbReference type="EMBL" id="JACIDX010000013">
    <property type="protein sequence ID" value="MBB3956432.1"/>
    <property type="molecule type" value="Genomic_DNA"/>
</dbReference>
<dbReference type="SUPFAM" id="SSF51735">
    <property type="entry name" value="NAD(P)-binding Rossmann-fold domains"/>
    <property type="match status" value="1"/>
</dbReference>
<comment type="caution">
    <text evidence="15">The sequence shown here is derived from an EMBL/GenBank/DDBJ whole genome shotgun (WGS) entry which is preliminary data.</text>
</comment>
<evidence type="ECO:0000256" key="2">
    <source>
        <dbReference type="ARBA" id="ARBA00005062"/>
    </source>
</evidence>
<evidence type="ECO:0000256" key="12">
    <source>
        <dbReference type="PIRSR" id="PIRSR000098-2"/>
    </source>
</evidence>
<dbReference type="Pfam" id="PF00742">
    <property type="entry name" value="Homoserine_dh"/>
    <property type="match status" value="1"/>
</dbReference>
<protein>
    <recommendedName>
        <fullName evidence="5">Homoserine dehydrogenase</fullName>
        <ecNumber evidence="4">1.1.1.3</ecNumber>
    </recommendedName>
</protein>
<dbReference type="CDD" id="cd04881">
    <property type="entry name" value="ACT_HSDH-Hom"/>
    <property type="match status" value="1"/>
</dbReference>
<dbReference type="EC" id="1.1.1.3" evidence="4"/>
<dbReference type="SUPFAM" id="SSF55021">
    <property type="entry name" value="ACT-like"/>
    <property type="match status" value="1"/>
</dbReference>
<evidence type="ECO:0000256" key="11">
    <source>
        <dbReference type="PIRSR" id="PIRSR000098-1"/>
    </source>
</evidence>
<comment type="pathway">
    <text evidence="2">Amino-acid biosynthesis; L-methionine biosynthesis via de novo pathway; L-homoserine from L-aspartate: step 3/3.</text>
</comment>
<evidence type="ECO:0000256" key="4">
    <source>
        <dbReference type="ARBA" id="ARBA00013213"/>
    </source>
</evidence>
<organism evidence="15 16">
    <name type="scientific">Novosphingobium sediminicola</name>
    <dbReference type="NCBI Taxonomy" id="563162"/>
    <lineage>
        <taxon>Bacteria</taxon>
        <taxon>Pseudomonadati</taxon>
        <taxon>Pseudomonadota</taxon>
        <taxon>Alphaproteobacteria</taxon>
        <taxon>Sphingomonadales</taxon>
        <taxon>Sphingomonadaceae</taxon>
        <taxon>Novosphingobium</taxon>
    </lineage>
</organism>
<evidence type="ECO:0000256" key="6">
    <source>
        <dbReference type="ARBA" id="ARBA00022605"/>
    </source>
</evidence>
<keyword evidence="9 15" id="KW-0560">Oxidoreductase</keyword>
<keyword evidence="10" id="KW-0486">Methionine biosynthesis</keyword>
<evidence type="ECO:0000256" key="9">
    <source>
        <dbReference type="ARBA" id="ARBA00023002"/>
    </source>
</evidence>
<dbReference type="InterPro" id="IPR045865">
    <property type="entry name" value="ACT-like_dom_sf"/>
</dbReference>
<dbReference type="InterPro" id="IPR002912">
    <property type="entry name" value="ACT_dom"/>
</dbReference>
<feature type="domain" description="ACT" evidence="14">
    <location>
        <begin position="375"/>
        <end position="451"/>
    </location>
</feature>
<dbReference type="PIRSF" id="PIRSF000098">
    <property type="entry name" value="Homoser_dehydrog"/>
    <property type="match status" value="1"/>
</dbReference>
<evidence type="ECO:0000256" key="3">
    <source>
        <dbReference type="ARBA" id="ARBA00006753"/>
    </source>
</evidence>
<keyword evidence="16" id="KW-1185">Reference proteome</keyword>
<dbReference type="GO" id="GO:0004412">
    <property type="term" value="F:homoserine dehydrogenase activity"/>
    <property type="evidence" value="ECO:0007669"/>
    <property type="project" value="UniProtKB-EC"/>
</dbReference>
<keyword evidence="6" id="KW-0028">Amino-acid biosynthesis</keyword>